<dbReference type="Pfam" id="PF13672">
    <property type="entry name" value="PP2C_2"/>
    <property type="match status" value="1"/>
</dbReference>
<protein>
    <recommendedName>
        <fullName evidence="1">PPM-type phosphatase domain-containing protein</fullName>
    </recommendedName>
</protein>
<dbReference type="RefSeq" id="WP_043949058.1">
    <property type="nucleotide sequence ID" value="NZ_HG966617.1"/>
</dbReference>
<feature type="domain" description="PPM-type phosphatase" evidence="1">
    <location>
        <begin position="19"/>
        <end position="237"/>
    </location>
</feature>
<dbReference type="Proteomes" id="UP000032160">
    <property type="component" value="Chromosome I"/>
</dbReference>
<dbReference type="SUPFAM" id="SSF81606">
    <property type="entry name" value="PP2C-like"/>
    <property type="match status" value="1"/>
</dbReference>
<keyword evidence="3" id="KW-1185">Reference proteome</keyword>
<organism evidence="2 3">
    <name type="scientific">Candidatus Phaeomarinibacter ectocarpi</name>
    <dbReference type="NCBI Taxonomy" id="1458461"/>
    <lineage>
        <taxon>Bacteria</taxon>
        <taxon>Pseudomonadati</taxon>
        <taxon>Pseudomonadota</taxon>
        <taxon>Alphaproteobacteria</taxon>
        <taxon>Hyphomicrobiales</taxon>
        <taxon>Parvibaculaceae</taxon>
        <taxon>Candidatus Phaeomarinibacter</taxon>
    </lineage>
</organism>
<name>X5MPA4_9HYPH</name>
<dbReference type="AlphaFoldDB" id="X5MPA4"/>
<accession>X5MPA4</accession>
<dbReference type="EMBL" id="HG966617">
    <property type="protein sequence ID" value="CDO61191.1"/>
    <property type="molecule type" value="Genomic_DNA"/>
</dbReference>
<dbReference type="OrthoDB" id="1755431at2"/>
<proteinExistence type="predicted"/>
<evidence type="ECO:0000259" key="1">
    <source>
        <dbReference type="Pfam" id="PF13672"/>
    </source>
</evidence>
<evidence type="ECO:0000313" key="2">
    <source>
        <dbReference type="EMBL" id="CDO61191.1"/>
    </source>
</evidence>
<dbReference type="Gene3D" id="3.60.40.10">
    <property type="entry name" value="PPM-type phosphatase domain"/>
    <property type="match status" value="1"/>
</dbReference>
<dbReference type="KEGG" id="pect:BN1012_Phect2979"/>
<gene>
    <name evidence="2" type="ORF">BN1012_Phect2979</name>
</gene>
<dbReference type="STRING" id="1458461.BN1012_Phect2979"/>
<dbReference type="InterPro" id="IPR036457">
    <property type="entry name" value="PPM-type-like_dom_sf"/>
</dbReference>
<reference evidence="2 3" key="1">
    <citation type="journal article" date="2014" name="Front. Genet.">
        <title>Genome and metabolic network of "Candidatus Phaeomarinobacter ectocarpi" Ec32, a new candidate genus of Alphaproteobacteria frequently associated with brown algae.</title>
        <authorList>
            <person name="Dittami S.M."/>
            <person name="Barbeyron T."/>
            <person name="Boyen C."/>
            <person name="Cambefort J."/>
            <person name="Collet G."/>
            <person name="Delage L."/>
            <person name="Gobet A."/>
            <person name="Groisillier A."/>
            <person name="Leblanc C."/>
            <person name="Michel G."/>
            <person name="Scornet D."/>
            <person name="Siegel A."/>
            <person name="Tapia J.E."/>
            <person name="Tonon T."/>
        </authorList>
    </citation>
    <scope>NUCLEOTIDE SEQUENCE [LARGE SCALE GENOMIC DNA]</scope>
    <source>
        <strain evidence="2 3">Ec32</strain>
    </source>
</reference>
<dbReference type="HOGENOM" id="CLU_067299_1_0_5"/>
<sequence>MTIDVLDTLHDPGKIGGANDDNLGHSGDYAWVFDGATGLVEEQLTGTASDAAWLSQAGTDALQARAPSHRGPLAALVDEVIDDVTQRFEAEGHRQPQERYERPTASLILVRQVGGVLECLNFGDCKILLRDGTGMFRTFGSSEESEAYENHLATRFSEQRKEQGDTGEPNQHRSSILSRLRKVRNRHNVSGGYWVFALDAGAAEHARTATFDFEAPAVALLMTDGFEALAGDYGRYTEEELLDAALAKGLTALKDELRHIERELDPEAHQFPRFKQSDDATAMLVKIG</sequence>
<dbReference type="InterPro" id="IPR001932">
    <property type="entry name" value="PPM-type_phosphatase-like_dom"/>
</dbReference>
<evidence type="ECO:0000313" key="3">
    <source>
        <dbReference type="Proteomes" id="UP000032160"/>
    </source>
</evidence>